<protein>
    <submittedName>
        <fullName evidence="8">Transmembrane 4 L6 family member 4</fullName>
    </submittedName>
</protein>
<dbReference type="Pfam" id="PF05805">
    <property type="entry name" value="L6_membrane"/>
    <property type="match status" value="1"/>
</dbReference>
<dbReference type="InterPro" id="IPR008661">
    <property type="entry name" value="L6_membrane"/>
</dbReference>
<evidence type="ECO:0000256" key="5">
    <source>
        <dbReference type="ARBA" id="ARBA00023136"/>
    </source>
</evidence>
<evidence type="ECO:0000256" key="1">
    <source>
        <dbReference type="ARBA" id="ARBA00004141"/>
    </source>
</evidence>
<dbReference type="Proteomes" id="UP000010556">
    <property type="component" value="Unassembled WGS sequence"/>
</dbReference>
<dbReference type="GO" id="GO:0016020">
    <property type="term" value="C:membrane"/>
    <property type="evidence" value="ECO:0007669"/>
    <property type="project" value="UniProtKB-SubCell"/>
</dbReference>
<evidence type="ECO:0000313" key="9">
    <source>
        <dbReference type="Proteomes" id="UP000010556"/>
    </source>
</evidence>
<keyword evidence="3 7" id="KW-0812">Transmembrane</keyword>
<evidence type="ECO:0000313" key="8">
    <source>
        <dbReference type="EMBL" id="ELK23591.1"/>
    </source>
</evidence>
<comment type="subcellular location">
    <subcellularLocation>
        <location evidence="1">Membrane</location>
        <topology evidence="1">Multi-pass membrane protein</topology>
    </subcellularLocation>
</comment>
<keyword evidence="4 7" id="KW-1133">Transmembrane helix</keyword>
<evidence type="ECO:0000256" key="2">
    <source>
        <dbReference type="ARBA" id="ARBA00006193"/>
    </source>
</evidence>
<name>L5LCK0_MYODS</name>
<sequence>MVEQVSGGTRPRQDTSRCHQGKPLVVTENSLLLCTVVPPGAHTCCWPCSHLLPVLSTSPDHHSGLLPAPEGQSGLAAASRTHSQSHVLPPAPAPLAPAACASCHSHPLLVPSASPDRSALSVGVSSPVVKRQVARKEPKSGPGATPHPLIPALLHLPPPLLGSAAVEEEEACTAAAALASCEPSIWDYLNDKALWSKCREPENVVSWNLTLFSILLIIAVFQMLLCTIQVVNGLLGTLCGDCRYCGCCRVS</sequence>
<evidence type="ECO:0000256" key="6">
    <source>
        <dbReference type="SAM" id="MobiDB-lite"/>
    </source>
</evidence>
<evidence type="ECO:0000256" key="4">
    <source>
        <dbReference type="ARBA" id="ARBA00022989"/>
    </source>
</evidence>
<reference evidence="9" key="1">
    <citation type="journal article" date="2013" name="Science">
        <title>Comparative analysis of bat genomes provides insight into the evolution of flight and immunity.</title>
        <authorList>
            <person name="Zhang G."/>
            <person name="Cowled C."/>
            <person name="Shi Z."/>
            <person name="Huang Z."/>
            <person name="Bishop-Lilly K.A."/>
            <person name="Fang X."/>
            <person name="Wynne J.W."/>
            <person name="Xiong Z."/>
            <person name="Baker M.L."/>
            <person name="Zhao W."/>
            <person name="Tachedjian M."/>
            <person name="Zhu Y."/>
            <person name="Zhou P."/>
            <person name="Jiang X."/>
            <person name="Ng J."/>
            <person name="Yang L."/>
            <person name="Wu L."/>
            <person name="Xiao J."/>
            <person name="Feng Y."/>
            <person name="Chen Y."/>
            <person name="Sun X."/>
            <person name="Zhang Y."/>
            <person name="Marsh G.A."/>
            <person name="Crameri G."/>
            <person name="Broder C.C."/>
            <person name="Frey K.G."/>
            <person name="Wang L.F."/>
            <person name="Wang J."/>
        </authorList>
    </citation>
    <scope>NUCLEOTIDE SEQUENCE [LARGE SCALE GENOMIC DNA]</scope>
</reference>
<dbReference type="eggNOG" id="ENOG502QVGK">
    <property type="taxonomic scope" value="Eukaryota"/>
</dbReference>
<keyword evidence="5 7" id="KW-0472">Membrane</keyword>
<proteinExistence type="inferred from homology"/>
<organism evidence="8 9">
    <name type="scientific">Myotis davidii</name>
    <name type="common">David's myotis</name>
    <dbReference type="NCBI Taxonomy" id="225400"/>
    <lineage>
        <taxon>Eukaryota</taxon>
        <taxon>Metazoa</taxon>
        <taxon>Chordata</taxon>
        <taxon>Craniata</taxon>
        <taxon>Vertebrata</taxon>
        <taxon>Euteleostomi</taxon>
        <taxon>Mammalia</taxon>
        <taxon>Eutheria</taxon>
        <taxon>Laurasiatheria</taxon>
        <taxon>Chiroptera</taxon>
        <taxon>Yangochiroptera</taxon>
        <taxon>Vespertilionidae</taxon>
        <taxon>Myotis</taxon>
    </lineage>
</organism>
<dbReference type="EMBL" id="KB113397">
    <property type="protein sequence ID" value="ELK23591.1"/>
    <property type="molecule type" value="Genomic_DNA"/>
</dbReference>
<evidence type="ECO:0000256" key="3">
    <source>
        <dbReference type="ARBA" id="ARBA00022692"/>
    </source>
</evidence>
<evidence type="ECO:0000256" key="7">
    <source>
        <dbReference type="SAM" id="Phobius"/>
    </source>
</evidence>
<feature type="transmembrane region" description="Helical" evidence="7">
    <location>
        <begin position="205"/>
        <end position="225"/>
    </location>
</feature>
<feature type="region of interest" description="Disordered" evidence="6">
    <location>
        <begin position="63"/>
        <end position="90"/>
    </location>
</feature>
<accession>L5LCK0</accession>
<dbReference type="PANTHER" id="PTHR14198:SF15">
    <property type="entry name" value="TRANSMEMBRANE 4 L6 FAMILY MEMBER 4"/>
    <property type="match status" value="1"/>
</dbReference>
<dbReference type="PANTHER" id="PTHR14198">
    <property type="entry name" value="TRANSMEMBRANE 4 L6 FAMILY MEMBER 1-RELATED"/>
    <property type="match status" value="1"/>
</dbReference>
<dbReference type="AlphaFoldDB" id="L5LCK0"/>
<gene>
    <name evidence="8" type="ORF">MDA_GLEAN10004896</name>
</gene>
<feature type="region of interest" description="Disordered" evidence="6">
    <location>
        <begin position="1"/>
        <end position="21"/>
    </location>
</feature>
<keyword evidence="9" id="KW-1185">Reference proteome</keyword>
<comment type="similarity">
    <text evidence="2">Belongs to the L6 tetraspanin family.</text>
</comment>